<keyword evidence="3" id="KW-1185">Reference proteome</keyword>
<dbReference type="InterPro" id="IPR036866">
    <property type="entry name" value="RibonucZ/Hydroxyglut_hydro"/>
</dbReference>
<name>C6I0U6_9BACT</name>
<gene>
    <name evidence="2" type="ORF">UBAL3_95950045</name>
</gene>
<accession>C6I0U6</accession>
<dbReference type="InterPro" id="IPR045761">
    <property type="entry name" value="ODP_dom"/>
</dbReference>
<evidence type="ECO:0000313" key="3">
    <source>
        <dbReference type="Proteomes" id="UP000009374"/>
    </source>
</evidence>
<dbReference type="Proteomes" id="UP000009374">
    <property type="component" value="Unassembled WGS sequence"/>
</dbReference>
<feature type="domain" description="Metallo-beta-lactamase" evidence="1">
    <location>
        <begin position="29"/>
        <end position="220"/>
    </location>
</feature>
<evidence type="ECO:0000313" key="2">
    <source>
        <dbReference type="EMBL" id="EES51546.1"/>
    </source>
</evidence>
<dbReference type="PANTHER" id="PTHR43041:SF1">
    <property type="entry name" value="METALLO-BETA-LACTAMASE DOMAIN-CONTAINING PROTEIN"/>
    <property type="match status" value="1"/>
</dbReference>
<reference evidence="2 3" key="1">
    <citation type="journal article" date="2009" name="Appl. Environ. Microbiol.">
        <title>Community genomic and proteomic analyses of chemoautotrophic iron-oxidizing "Leptospirillum rubarum" (Group II) and "Leptospirillum ferrodiazotrophum" (Group III) bacteria in acid mine drainage biofilms.</title>
        <authorList>
            <person name="Goltsman D.S."/>
            <person name="Denef V.J."/>
            <person name="Singer S.W."/>
            <person name="VerBerkmoes N.C."/>
            <person name="Lefsrud M."/>
            <person name="Mueller R.S."/>
            <person name="Dick G.J."/>
            <person name="Sun C.L."/>
            <person name="Wheeler K.E."/>
            <person name="Zemla A."/>
            <person name="Baker B.J."/>
            <person name="Hauser L."/>
            <person name="Land M."/>
            <person name="Shah M.B."/>
            <person name="Thelen M.P."/>
            <person name="Hettich R.L."/>
            <person name="Banfield J.F."/>
        </authorList>
    </citation>
    <scope>NUCLEOTIDE SEQUENCE [LARGE SCALE GENOMIC DNA]</scope>
</reference>
<dbReference type="Gene3D" id="3.60.15.10">
    <property type="entry name" value="Ribonuclease Z/Hydroxyacylglutathione hydrolase-like"/>
    <property type="match status" value="1"/>
</dbReference>
<dbReference type="EMBL" id="GG693888">
    <property type="protein sequence ID" value="EES51546.1"/>
    <property type="molecule type" value="Genomic_DNA"/>
</dbReference>
<evidence type="ECO:0000259" key="1">
    <source>
        <dbReference type="SMART" id="SM00849"/>
    </source>
</evidence>
<organism evidence="2 3">
    <name type="scientific">Leptospirillum ferrodiazotrophum</name>
    <dbReference type="NCBI Taxonomy" id="412449"/>
    <lineage>
        <taxon>Bacteria</taxon>
        <taxon>Pseudomonadati</taxon>
        <taxon>Nitrospirota</taxon>
        <taxon>Nitrospiria</taxon>
        <taxon>Nitrospirales</taxon>
        <taxon>Nitrospiraceae</taxon>
        <taxon>Leptospirillum</taxon>
    </lineage>
</organism>
<proteinExistence type="predicted"/>
<sequence>MSAEIIYDSPNHKFCWLGRDETGLEEGVQTNQYLIVDNGRGTLLDPGGFGVFSRVVVNMSEFVDPEKVDHIFLCHQDPDVGGGLASWLDMTPARVHVSSLWIRFLLHYGVTAIDRIDGIPDGGGTLTLASGNRLEFIPAHFLHSPGNFHVFDHASGILFTGDVGAAIYPKGETPLYVDNFEDHVKHMEGFHVRYVGTSKAIEYWIGKIRNLPIKMICPQHGSIFREKEARQFLEWISRAKVGFDANIFT</sequence>
<dbReference type="PANTHER" id="PTHR43041">
    <property type="entry name" value="HYDROLASE, METALLO-BETA-LACTAMASE SUPERFAMILY"/>
    <property type="match status" value="1"/>
</dbReference>
<protein>
    <submittedName>
        <fullName evidence="2">Beta-lactamase domain protein</fullName>
    </submittedName>
</protein>
<dbReference type="AlphaFoldDB" id="C6I0U6"/>
<dbReference type="InterPro" id="IPR001279">
    <property type="entry name" value="Metallo-B-lactamas"/>
</dbReference>
<dbReference type="Pfam" id="PF19583">
    <property type="entry name" value="ODP"/>
    <property type="match status" value="1"/>
</dbReference>
<dbReference type="SUPFAM" id="SSF56281">
    <property type="entry name" value="Metallo-hydrolase/oxidoreductase"/>
    <property type="match status" value="1"/>
</dbReference>
<dbReference type="CDD" id="cd07709">
    <property type="entry name" value="flavodiiron_proteins_MBL-fold"/>
    <property type="match status" value="1"/>
</dbReference>
<dbReference type="SMART" id="SM00849">
    <property type="entry name" value="Lactamase_B"/>
    <property type="match status" value="1"/>
</dbReference>